<dbReference type="PANTHER" id="PTHR45751">
    <property type="entry name" value="COPINE FAMILY PROTEIN 1"/>
    <property type="match status" value="1"/>
</dbReference>
<dbReference type="InterPro" id="IPR002035">
    <property type="entry name" value="VWF_A"/>
</dbReference>
<feature type="compositionally biased region" description="Low complexity" evidence="1">
    <location>
        <begin position="48"/>
        <end position="76"/>
    </location>
</feature>
<dbReference type="Proteomes" id="UP000007110">
    <property type="component" value="Unassembled WGS sequence"/>
</dbReference>
<evidence type="ECO:0000313" key="5">
    <source>
        <dbReference type="Proteomes" id="UP000007110"/>
    </source>
</evidence>
<dbReference type="InterPro" id="IPR052079">
    <property type="entry name" value="E3_ligase/Copine_domain"/>
</dbReference>
<evidence type="ECO:0000259" key="3">
    <source>
        <dbReference type="PROSITE" id="PS50234"/>
    </source>
</evidence>
<proteinExistence type="predicted"/>
<dbReference type="AlphaFoldDB" id="A0A7M7SZQ9"/>
<dbReference type="EnsemblMetazoa" id="XM_030987325">
    <property type="protein sequence ID" value="XP_030843185"/>
    <property type="gene ID" value="LOC585457"/>
</dbReference>
<reference evidence="4" key="2">
    <citation type="submission" date="2021-01" db="UniProtKB">
        <authorList>
            <consortium name="EnsemblMetazoa"/>
        </authorList>
    </citation>
    <scope>IDENTIFICATION</scope>
</reference>
<dbReference type="SMART" id="SM00327">
    <property type="entry name" value="VWA"/>
    <property type="match status" value="1"/>
</dbReference>
<dbReference type="InterPro" id="IPR036465">
    <property type="entry name" value="vWFA_dom_sf"/>
</dbReference>
<feature type="transmembrane region" description="Helical" evidence="2">
    <location>
        <begin position="21"/>
        <end position="41"/>
    </location>
</feature>
<dbReference type="GeneID" id="585457"/>
<keyword evidence="2" id="KW-0812">Transmembrane</keyword>
<organism evidence="4 5">
    <name type="scientific">Strongylocentrotus purpuratus</name>
    <name type="common">Purple sea urchin</name>
    <dbReference type="NCBI Taxonomy" id="7668"/>
    <lineage>
        <taxon>Eukaryota</taxon>
        <taxon>Metazoa</taxon>
        <taxon>Echinodermata</taxon>
        <taxon>Eleutherozoa</taxon>
        <taxon>Echinozoa</taxon>
        <taxon>Echinoidea</taxon>
        <taxon>Euechinoidea</taxon>
        <taxon>Echinacea</taxon>
        <taxon>Camarodonta</taxon>
        <taxon>Echinidea</taxon>
        <taxon>Strongylocentrotidae</taxon>
        <taxon>Strongylocentrotus</taxon>
    </lineage>
</organism>
<dbReference type="Pfam" id="PF07002">
    <property type="entry name" value="Copine"/>
    <property type="match status" value="1"/>
</dbReference>
<keyword evidence="2" id="KW-1133">Transmembrane helix</keyword>
<feature type="region of interest" description="Disordered" evidence="1">
    <location>
        <begin position="46"/>
        <end position="89"/>
    </location>
</feature>
<dbReference type="PROSITE" id="PS50234">
    <property type="entry name" value="VWFA"/>
    <property type="match status" value="1"/>
</dbReference>
<protein>
    <recommendedName>
        <fullName evidence="3">VWFA domain-containing protein</fullName>
    </recommendedName>
</protein>
<name>A0A7M7SZQ9_STRPU</name>
<dbReference type="SUPFAM" id="SSF53300">
    <property type="entry name" value="vWA-like"/>
    <property type="match status" value="1"/>
</dbReference>
<evidence type="ECO:0000256" key="1">
    <source>
        <dbReference type="SAM" id="MobiDB-lite"/>
    </source>
</evidence>
<feature type="domain" description="VWFA" evidence="3">
    <location>
        <begin position="152"/>
        <end position="369"/>
    </location>
</feature>
<keyword evidence="2" id="KW-0472">Membrane</keyword>
<evidence type="ECO:0000313" key="4">
    <source>
        <dbReference type="EnsemblMetazoa" id="XP_030843185"/>
    </source>
</evidence>
<dbReference type="Gene3D" id="3.40.50.410">
    <property type="entry name" value="von Willebrand factor, type A domain"/>
    <property type="match status" value="1"/>
</dbReference>
<dbReference type="PANTHER" id="PTHR45751:SF11">
    <property type="entry name" value="COPINE FAMILY PROTEIN 2"/>
    <property type="match status" value="1"/>
</dbReference>
<keyword evidence="5" id="KW-1185">Reference proteome</keyword>
<dbReference type="RefSeq" id="XP_030843185.1">
    <property type="nucleotide sequence ID" value="XM_030987325.1"/>
</dbReference>
<reference evidence="5" key="1">
    <citation type="submission" date="2015-02" db="EMBL/GenBank/DDBJ databases">
        <title>Genome sequencing for Strongylocentrotus purpuratus.</title>
        <authorList>
            <person name="Murali S."/>
            <person name="Liu Y."/>
            <person name="Vee V."/>
            <person name="English A."/>
            <person name="Wang M."/>
            <person name="Skinner E."/>
            <person name="Han Y."/>
            <person name="Muzny D.M."/>
            <person name="Worley K.C."/>
            <person name="Gibbs R.A."/>
        </authorList>
    </citation>
    <scope>NUCLEOTIDE SEQUENCE</scope>
</reference>
<sequence>MGQKSRDLDNLVSGMDDITLFVIKIIFVVIVISITHALYTWCTKGNKSSKTTRSASSTGAPKATPKASSTASSPQASAPPEPPAYDSIYPDLSKELNAAKKSSGGGGLFSWLFGSGGGDGARDLVFQRIADQFYSVDEVSNAIRQSGLESSNLLFGVDFTKSNLHTGMQTYGGRSLHRIQPGEMNPYQQVISIIGRTLASFDDDGLIPAFGFGDISTQDKRVFPFRQDGICHGFQDVLDCYSRIAANIQMSGPTNFAPVIRQAVEIVKKTQSYHILIIVADGQVNSERQTREAIVEASQYPLSILMVGVGDGPWDMMKEFDDNLPRRKFDNFQFVDFFRVIAGRENAEAAFALNALMEIPDQYKLIRKLGLLDF</sequence>
<accession>A0A7M7SZQ9</accession>
<evidence type="ECO:0000256" key="2">
    <source>
        <dbReference type="SAM" id="Phobius"/>
    </source>
</evidence>
<dbReference type="InterPro" id="IPR010734">
    <property type="entry name" value="Copine_C"/>
</dbReference>